<protein>
    <submittedName>
        <fullName evidence="2">Uncharacterized protein</fullName>
    </submittedName>
</protein>
<keyword evidence="1" id="KW-1133">Transmembrane helix</keyword>
<name>A0A976SIF5_THEOR</name>
<dbReference type="Proteomes" id="UP000244811">
    <property type="component" value="Chromosome 1"/>
</dbReference>
<dbReference type="EMBL" id="CP056069">
    <property type="protein sequence ID" value="UVC49432.1"/>
    <property type="molecule type" value="Genomic_DNA"/>
</dbReference>
<keyword evidence="1" id="KW-0472">Membrane</keyword>
<dbReference type="AlphaFoldDB" id="A0A976SIF5"/>
<organism evidence="2 3">
    <name type="scientific">Theileria orientalis</name>
    <dbReference type="NCBI Taxonomy" id="68886"/>
    <lineage>
        <taxon>Eukaryota</taxon>
        <taxon>Sar</taxon>
        <taxon>Alveolata</taxon>
        <taxon>Apicomplexa</taxon>
        <taxon>Aconoidasida</taxon>
        <taxon>Piroplasmida</taxon>
        <taxon>Theileriidae</taxon>
        <taxon>Theileria</taxon>
    </lineage>
</organism>
<reference evidence="2" key="1">
    <citation type="submission" date="2022-07" db="EMBL/GenBank/DDBJ databases">
        <title>Evaluation of T. orientalis genome assembly methods using nanopore sequencing and analysis of variation between genomes.</title>
        <authorList>
            <person name="Yam J."/>
            <person name="Micallef M.L."/>
            <person name="Liu M."/>
            <person name="Djordjevic S.P."/>
            <person name="Bogema D.R."/>
            <person name="Jenkins C."/>
        </authorList>
    </citation>
    <scope>NUCLEOTIDE SEQUENCE</scope>
    <source>
        <strain evidence="2">Goon Nure</strain>
    </source>
</reference>
<keyword evidence="1" id="KW-0812">Transmembrane</keyword>
<gene>
    <name evidence="2" type="ORF">MACK_003267</name>
</gene>
<accession>A0A976SIF5</accession>
<evidence type="ECO:0000313" key="2">
    <source>
        <dbReference type="EMBL" id="UVC49432.1"/>
    </source>
</evidence>
<evidence type="ECO:0000256" key="1">
    <source>
        <dbReference type="SAM" id="Phobius"/>
    </source>
</evidence>
<feature type="transmembrane region" description="Helical" evidence="1">
    <location>
        <begin position="24"/>
        <end position="46"/>
    </location>
</feature>
<evidence type="ECO:0000313" key="3">
    <source>
        <dbReference type="Proteomes" id="UP000244811"/>
    </source>
</evidence>
<proteinExistence type="predicted"/>
<sequence>MELVVKLSGHQHHQLEGTHRFTNLIPYSSMLCFKALYWLCLWFFILHGHL</sequence>